<evidence type="ECO:0008006" key="5">
    <source>
        <dbReference type="Google" id="ProtNLM"/>
    </source>
</evidence>
<name>A0ABN0TNC4_9PSEU</name>
<keyword evidence="2" id="KW-1133">Transmembrane helix</keyword>
<dbReference type="InterPro" id="IPR035197">
    <property type="entry name" value="DUF5313"/>
</dbReference>
<evidence type="ECO:0000256" key="1">
    <source>
        <dbReference type="SAM" id="MobiDB-lite"/>
    </source>
</evidence>
<gene>
    <name evidence="3" type="ORF">GCM10010492_25420</name>
</gene>
<proteinExistence type="predicted"/>
<dbReference type="RefSeq" id="WP_343933943.1">
    <property type="nucleotide sequence ID" value="NZ_BAAABU010000004.1"/>
</dbReference>
<evidence type="ECO:0000313" key="3">
    <source>
        <dbReference type="EMBL" id="GAA0226050.1"/>
    </source>
</evidence>
<evidence type="ECO:0000256" key="2">
    <source>
        <dbReference type="SAM" id="Phobius"/>
    </source>
</evidence>
<feature type="compositionally biased region" description="Polar residues" evidence="1">
    <location>
        <begin position="1"/>
        <end position="10"/>
    </location>
</feature>
<keyword evidence="2" id="KW-0812">Transmembrane</keyword>
<sequence>MTTPPDNTGNVGPRWDDGDGGRRPPLPLRAWYLVGGRLPVRYREWVFHQATKPSWLGWFVVRAFLQVLPLTVLITLGLVWGLDSPLPLAVACGSLGLVVGVYFAVSYAIESTDHRMTKYGYPRAAASTYRKERATETDRERQRRYDAAWRSAE</sequence>
<dbReference type="Proteomes" id="UP001500416">
    <property type="component" value="Unassembled WGS sequence"/>
</dbReference>
<keyword evidence="2" id="KW-0472">Membrane</keyword>
<dbReference type="Pfam" id="PF17240">
    <property type="entry name" value="DUF5313"/>
    <property type="match status" value="1"/>
</dbReference>
<comment type="caution">
    <text evidence="3">The sequence shown here is derived from an EMBL/GenBank/DDBJ whole genome shotgun (WGS) entry which is preliminary data.</text>
</comment>
<protein>
    <recommendedName>
        <fullName evidence="5">DUF5313 domain-containing protein</fullName>
    </recommendedName>
</protein>
<feature type="transmembrane region" description="Helical" evidence="2">
    <location>
        <begin position="88"/>
        <end position="109"/>
    </location>
</feature>
<keyword evidence="4" id="KW-1185">Reference proteome</keyword>
<feature type="region of interest" description="Disordered" evidence="1">
    <location>
        <begin position="1"/>
        <end position="21"/>
    </location>
</feature>
<dbReference type="EMBL" id="BAAABU010000004">
    <property type="protein sequence ID" value="GAA0226050.1"/>
    <property type="molecule type" value="Genomic_DNA"/>
</dbReference>
<organism evidence="3 4">
    <name type="scientific">Saccharothrix mutabilis subsp. mutabilis</name>
    <dbReference type="NCBI Taxonomy" id="66855"/>
    <lineage>
        <taxon>Bacteria</taxon>
        <taxon>Bacillati</taxon>
        <taxon>Actinomycetota</taxon>
        <taxon>Actinomycetes</taxon>
        <taxon>Pseudonocardiales</taxon>
        <taxon>Pseudonocardiaceae</taxon>
        <taxon>Saccharothrix</taxon>
    </lineage>
</organism>
<evidence type="ECO:0000313" key="4">
    <source>
        <dbReference type="Proteomes" id="UP001500416"/>
    </source>
</evidence>
<feature type="region of interest" description="Disordered" evidence="1">
    <location>
        <begin position="132"/>
        <end position="153"/>
    </location>
</feature>
<feature type="transmembrane region" description="Helical" evidence="2">
    <location>
        <begin position="59"/>
        <end position="82"/>
    </location>
</feature>
<accession>A0ABN0TNC4</accession>
<reference evidence="3 4" key="1">
    <citation type="journal article" date="2019" name="Int. J. Syst. Evol. Microbiol.">
        <title>The Global Catalogue of Microorganisms (GCM) 10K type strain sequencing project: providing services to taxonomists for standard genome sequencing and annotation.</title>
        <authorList>
            <consortium name="The Broad Institute Genomics Platform"/>
            <consortium name="The Broad Institute Genome Sequencing Center for Infectious Disease"/>
            <person name="Wu L."/>
            <person name="Ma J."/>
        </authorList>
    </citation>
    <scope>NUCLEOTIDE SEQUENCE [LARGE SCALE GENOMIC DNA]</scope>
    <source>
        <strain evidence="3 4">JCM 3380</strain>
    </source>
</reference>